<evidence type="ECO:0000313" key="2">
    <source>
        <dbReference type="EMBL" id="AFU57920.1"/>
    </source>
</evidence>
<evidence type="ECO:0000256" key="1">
    <source>
        <dbReference type="SAM" id="MobiDB-lite"/>
    </source>
</evidence>
<dbReference type="KEGG" id="nga:Ngar_c09780"/>
<name>K0IDV3_NITGG</name>
<accession>K0IDV3</accession>
<dbReference type="HOGENOM" id="CLU_1718270_0_0_2"/>
<reference evidence="2 3" key="1">
    <citation type="journal article" date="2012" name="Environ. Microbiol.">
        <title>The genome of the ammonia-oxidizing Candidatus Nitrososphaera gargensis: insights into metabolic versatility and environmental adaptations.</title>
        <authorList>
            <person name="Spang A."/>
            <person name="Poehlein A."/>
            <person name="Offre P."/>
            <person name="Zumbragel S."/>
            <person name="Haider S."/>
            <person name="Rychlik N."/>
            <person name="Nowka B."/>
            <person name="Schmeisser C."/>
            <person name="Lebedeva E.V."/>
            <person name="Rattei T."/>
            <person name="Bohm C."/>
            <person name="Schmid M."/>
            <person name="Galushko A."/>
            <person name="Hatzenpichler R."/>
            <person name="Weinmaier T."/>
            <person name="Daniel R."/>
            <person name="Schleper C."/>
            <person name="Spieck E."/>
            <person name="Streit W."/>
            <person name="Wagner M."/>
        </authorList>
    </citation>
    <scope>NUCLEOTIDE SEQUENCE [LARGE SCALE GENOMIC DNA]</scope>
    <source>
        <strain evidence="3">Ga9.2</strain>
    </source>
</reference>
<proteinExistence type="predicted"/>
<evidence type="ECO:0000313" key="3">
    <source>
        <dbReference type="Proteomes" id="UP000008037"/>
    </source>
</evidence>
<sequence>MLEQNNISSNSMISFEQIAPRWSKRLQHFPPPLFSANNISWGLQIAFADTCVVGEAHGFSGEYVQECSECRQIGFELVSSYFTRSAERMHRNIELFTLHWNKCHYHHLLDNTKKNRRRRQQQKQKRKELVIQPEEEGKDTLPIIPITTVMTS</sequence>
<feature type="region of interest" description="Disordered" evidence="1">
    <location>
        <begin position="113"/>
        <end position="132"/>
    </location>
</feature>
<protein>
    <submittedName>
        <fullName evidence="2">Uncharacterized protein</fullName>
    </submittedName>
</protein>
<organism evidence="2 3">
    <name type="scientific">Nitrososphaera gargensis (strain Ga9.2)</name>
    <dbReference type="NCBI Taxonomy" id="1237085"/>
    <lineage>
        <taxon>Archaea</taxon>
        <taxon>Nitrososphaerota</taxon>
        <taxon>Nitrososphaeria</taxon>
        <taxon>Nitrososphaerales</taxon>
        <taxon>Nitrososphaeraceae</taxon>
        <taxon>Nitrososphaera</taxon>
    </lineage>
</organism>
<feature type="compositionally biased region" description="Basic residues" evidence="1">
    <location>
        <begin position="114"/>
        <end position="126"/>
    </location>
</feature>
<dbReference type="AlphaFoldDB" id="K0IDV3"/>
<dbReference type="InParanoid" id="K0IDV3"/>
<keyword evidence="3" id="KW-1185">Reference proteome</keyword>
<dbReference type="EMBL" id="CP002408">
    <property type="protein sequence ID" value="AFU57920.1"/>
    <property type="molecule type" value="Genomic_DNA"/>
</dbReference>
<dbReference type="Proteomes" id="UP000008037">
    <property type="component" value="Chromosome"/>
</dbReference>
<dbReference type="BioCyc" id="CNIT1237085:G1324-976-MONOMER"/>
<gene>
    <name evidence="2" type="ordered locus">Ngar_c09780</name>
</gene>